<dbReference type="HOGENOM" id="CLU_2483585_0_0_1"/>
<name>A0A0D0CWJ8_9AGAR</name>
<gene>
    <name evidence="2" type="ORF">GYMLUDRAFT_437070</name>
</gene>
<feature type="transmembrane region" description="Helical" evidence="1">
    <location>
        <begin position="6"/>
        <end position="21"/>
    </location>
</feature>
<accession>A0A0D0CWJ8</accession>
<reference evidence="2 3" key="1">
    <citation type="submission" date="2014-04" db="EMBL/GenBank/DDBJ databases">
        <title>Evolutionary Origins and Diversification of the Mycorrhizal Mutualists.</title>
        <authorList>
            <consortium name="DOE Joint Genome Institute"/>
            <consortium name="Mycorrhizal Genomics Consortium"/>
            <person name="Kohler A."/>
            <person name="Kuo A."/>
            <person name="Nagy L.G."/>
            <person name="Floudas D."/>
            <person name="Copeland A."/>
            <person name="Barry K.W."/>
            <person name="Cichocki N."/>
            <person name="Veneault-Fourrey C."/>
            <person name="LaButti K."/>
            <person name="Lindquist E.A."/>
            <person name="Lipzen A."/>
            <person name="Lundell T."/>
            <person name="Morin E."/>
            <person name="Murat C."/>
            <person name="Riley R."/>
            <person name="Ohm R."/>
            <person name="Sun H."/>
            <person name="Tunlid A."/>
            <person name="Henrissat B."/>
            <person name="Grigoriev I.V."/>
            <person name="Hibbett D.S."/>
            <person name="Martin F."/>
        </authorList>
    </citation>
    <scope>NUCLEOTIDE SEQUENCE [LARGE SCALE GENOMIC DNA]</scope>
    <source>
        <strain evidence="2 3">FD-317 M1</strain>
    </source>
</reference>
<evidence type="ECO:0000313" key="2">
    <source>
        <dbReference type="EMBL" id="KIK64247.1"/>
    </source>
</evidence>
<dbReference type="EMBL" id="KN834762">
    <property type="protein sequence ID" value="KIK64247.1"/>
    <property type="molecule type" value="Genomic_DNA"/>
</dbReference>
<organism evidence="2 3">
    <name type="scientific">Collybiopsis luxurians FD-317 M1</name>
    <dbReference type="NCBI Taxonomy" id="944289"/>
    <lineage>
        <taxon>Eukaryota</taxon>
        <taxon>Fungi</taxon>
        <taxon>Dikarya</taxon>
        <taxon>Basidiomycota</taxon>
        <taxon>Agaricomycotina</taxon>
        <taxon>Agaricomycetes</taxon>
        <taxon>Agaricomycetidae</taxon>
        <taxon>Agaricales</taxon>
        <taxon>Marasmiineae</taxon>
        <taxon>Omphalotaceae</taxon>
        <taxon>Collybiopsis</taxon>
        <taxon>Collybiopsis luxurians</taxon>
    </lineage>
</organism>
<keyword evidence="1" id="KW-0472">Membrane</keyword>
<keyword evidence="3" id="KW-1185">Reference proteome</keyword>
<evidence type="ECO:0000313" key="3">
    <source>
        <dbReference type="Proteomes" id="UP000053593"/>
    </source>
</evidence>
<proteinExistence type="predicted"/>
<protein>
    <submittedName>
        <fullName evidence="2">Unplaced genomic scaffold GYMLUscaffold_14, whole genome shotgun sequence</fullName>
    </submittedName>
</protein>
<dbReference type="Proteomes" id="UP000053593">
    <property type="component" value="Unassembled WGS sequence"/>
</dbReference>
<keyword evidence="1" id="KW-1133">Transmembrane helix</keyword>
<evidence type="ECO:0000256" key="1">
    <source>
        <dbReference type="SAM" id="Phobius"/>
    </source>
</evidence>
<sequence length="87" mass="10256">MVYRQYIWLIWFGWLVSLVWFRDCLLMRKIVVATNNPLGSRSPCTRDHQERTKKPHSPEVGCGIDMLGIISSTKFQVKCLTKRSWIE</sequence>
<keyword evidence="1" id="KW-0812">Transmembrane</keyword>
<dbReference type="AlphaFoldDB" id="A0A0D0CWJ8"/>